<keyword evidence="1" id="KW-0436">Ligase</keyword>
<keyword evidence="2" id="KW-1185">Reference proteome</keyword>
<accession>A0ABQ8L3R8</accession>
<dbReference type="EMBL" id="JACTAM010002274">
    <property type="protein sequence ID" value="KAI2645350.1"/>
    <property type="molecule type" value="Genomic_DNA"/>
</dbReference>
<protein>
    <submittedName>
        <fullName evidence="1">Asparagine--tRNA ligase</fullName>
    </submittedName>
</protein>
<evidence type="ECO:0000313" key="1">
    <source>
        <dbReference type="EMBL" id="KAI2645350.1"/>
    </source>
</evidence>
<comment type="caution">
    <text evidence="1">The sequence shown here is derived from an EMBL/GenBank/DDBJ whole genome shotgun (WGS) entry which is preliminary data.</text>
</comment>
<reference evidence="1 2" key="1">
    <citation type="submission" date="2022-01" db="EMBL/GenBank/DDBJ databases">
        <title>A high-quality chromosome-level genome assembly of rohu carp, Labeo rohita.</title>
        <authorList>
            <person name="Arick M.A. II"/>
            <person name="Hsu C.-Y."/>
            <person name="Magbanua Z."/>
            <person name="Pechanova O."/>
            <person name="Grover C."/>
            <person name="Miller E."/>
            <person name="Thrash A."/>
            <person name="Ezzel L."/>
            <person name="Alam S."/>
            <person name="Benzie J."/>
            <person name="Hamilton M."/>
            <person name="Karsi A."/>
            <person name="Lawrence M.L."/>
            <person name="Peterson D.G."/>
        </authorList>
    </citation>
    <scope>NUCLEOTIDE SEQUENCE [LARGE SCALE GENOMIC DNA]</scope>
    <source>
        <strain evidence="2">BAU-BD-2019</strain>
        <tissue evidence="1">Blood</tissue>
    </source>
</reference>
<dbReference type="GO" id="GO:0016874">
    <property type="term" value="F:ligase activity"/>
    <property type="evidence" value="ECO:0007669"/>
    <property type="project" value="UniProtKB-KW"/>
</dbReference>
<dbReference type="Proteomes" id="UP000830375">
    <property type="component" value="Unassembled WGS sequence"/>
</dbReference>
<name>A0ABQ8L3R8_LABRO</name>
<sequence length="89" mass="9610">MSCCPVLVGGFPSRTPTTGAVFHLRSACPSVSGQYFATGDSFRTIASSFHVGVSTVCKVFPDVVTAIWDCLVEEFMAVPWSIVEGFEER</sequence>
<evidence type="ECO:0000313" key="2">
    <source>
        <dbReference type="Proteomes" id="UP000830375"/>
    </source>
</evidence>
<proteinExistence type="predicted"/>
<gene>
    <name evidence="1" type="ORF">H4Q32_028863</name>
</gene>
<organism evidence="1 2">
    <name type="scientific">Labeo rohita</name>
    <name type="common">Indian major carp</name>
    <name type="synonym">Cyprinus rohita</name>
    <dbReference type="NCBI Taxonomy" id="84645"/>
    <lineage>
        <taxon>Eukaryota</taxon>
        <taxon>Metazoa</taxon>
        <taxon>Chordata</taxon>
        <taxon>Craniata</taxon>
        <taxon>Vertebrata</taxon>
        <taxon>Euteleostomi</taxon>
        <taxon>Actinopterygii</taxon>
        <taxon>Neopterygii</taxon>
        <taxon>Teleostei</taxon>
        <taxon>Ostariophysi</taxon>
        <taxon>Cypriniformes</taxon>
        <taxon>Cyprinidae</taxon>
        <taxon>Labeoninae</taxon>
        <taxon>Labeonini</taxon>
        <taxon>Labeo</taxon>
    </lineage>
</organism>